<organism evidence="1 2">
    <name type="scientific">Variovorax robiniae</name>
    <dbReference type="NCBI Taxonomy" id="1836199"/>
    <lineage>
        <taxon>Bacteria</taxon>
        <taxon>Pseudomonadati</taxon>
        <taxon>Pseudomonadota</taxon>
        <taxon>Betaproteobacteria</taxon>
        <taxon>Burkholderiales</taxon>
        <taxon>Comamonadaceae</taxon>
        <taxon>Variovorax</taxon>
    </lineage>
</organism>
<proteinExistence type="predicted"/>
<dbReference type="Gene3D" id="3.30.1120.10">
    <property type="match status" value="1"/>
</dbReference>
<dbReference type="InterPro" id="IPR013320">
    <property type="entry name" value="ConA-like_dom_sf"/>
</dbReference>
<dbReference type="Proteomes" id="UP001367030">
    <property type="component" value="Unassembled WGS sequence"/>
</dbReference>
<gene>
    <name evidence="1" type="ORF">WKW79_13610</name>
</gene>
<dbReference type="EMBL" id="JBBKZS010000005">
    <property type="protein sequence ID" value="MEJ8855617.1"/>
    <property type="molecule type" value="Genomic_DNA"/>
</dbReference>
<comment type="caution">
    <text evidence="1">The sequence shown here is derived from an EMBL/GenBank/DDBJ whole genome shotgun (WGS) entry which is preliminary data.</text>
</comment>
<evidence type="ECO:0000313" key="1">
    <source>
        <dbReference type="EMBL" id="MEJ8855617.1"/>
    </source>
</evidence>
<name>A0ABU8X704_9BURK</name>
<dbReference type="SUPFAM" id="SSF53649">
    <property type="entry name" value="Alkaline phosphatase-like"/>
    <property type="match status" value="1"/>
</dbReference>
<sequence length="282" mass="31004">MGRPTTHGMIPWQDAESKGNFDKDTWELYDLANDFTEHDDLAAKNPQKLKEMQAAFMVEAKKYNVLPLDDRAVERFSTALTGRPTGALDGINQVTFYPGMVRLPEGSAPDLKNRSYKITASVDTNGPTSGILLTQGGLFSGYALRVVDGTPEFVYNWMKEEFTSIKSSEKLPNGKATIRFEFAYDGGGVGKGGTGTLYINDKKVGEGKIKQTVRNRFSFDETMDVGEDTGTPVMMDYNDKMPYAYSGKLEKVVIDLLPVPAAKVSEVQRAKRDGAKALALAN</sequence>
<evidence type="ECO:0000313" key="2">
    <source>
        <dbReference type="Proteomes" id="UP001367030"/>
    </source>
</evidence>
<keyword evidence="2" id="KW-1185">Reference proteome</keyword>
<dbReference type="RefSeq" id="WP_340335702.1">
    <property type="nucleotide sequence ID" value="NZ_JBBKZS010000005.1"/>
</dbReference>
<protein>
    <recommendedName>
        <fullName evidence="3">Arylsulfatase</fullName>
    </recommendedName>
</protein>
<reference evidence="1 2" key="1">
    <citation type="submission" date="2024-03" db="EMBL/GenBank/DDBJ databases">
        <title>Novel species of the genus Variovorax.</title>
        <authorList>
            <person name="Liu Q."/>
            <person name="Xin Y.-H."/>
        </authorList>
    </citation>
    <scope>NUCLEOTIDE SEQUENCE [LARGE SCALE GENOMIC DNA]</scope>
    <source>
        <strain evidence="1 2">KACC 18901</strain>
    </source>
</reference>
<dbReference type="SUPFAM" id="SSF49899">
    <property type="entry name" value="Concanavalin A-like lectins/glucanases"/>
    <property type="match status" value="1"/>
</dbReference>
<evidence type="ECO:0008006" key="3">
    <source>
        <dbReference type="Google" id="ProtNLM"/>
    </source>
</evidence>
<accession>A0ABU8X704</accession>
<dbReference type="InterPro" id="IPR017850">
    <property type="entry name" value="Alkaline_phosphatase_core_sf"/>
</dbReference>